<keyword evidence="6 7" id="KW-0472">Membrane</keyword>
<keyword evidence="10" id="KW-1185">Reference proteome</keyword>
<evidence type="ECO:0000256" key="1">
    <source>
        <dbReference type="ARBA" id="ARBA00004651"/>
    </source>
</evidence>
<feature type="transmembrane region" description="Helical" evidence="7">
    <location>
        <begin position="163"/>
        <end position="181"/>
    </location>
</feature>
<evidence type="ECO:0000256" key="4">
    <source>
        <dbReference type="ARBA" id="ARBA00022692"/>
    </source>
</evidence>
<gene>
    <name evidence="9" type="ORF">L0P62_05770</name>
</gene>
<dbReference type="GO" id="GO:0005886">
    <property type="term" value="C:plasma membrane"/>
    <property type="evidence" value="ECO:0007669"/>
    <property type="project" value="UniProtKB-SubCell"/>
</dbReference>
<proteinExistence type="predicted"/>
<keyword evidence="3" id="KW-1003">Cell membrane</keyword>
<comment type="caution">
    <text evidence="9">The sequence shown here is derived from an EMBL/GenBank/DDBJ whole genome shotgun (WGS) entry which is preliminary data.</text>
</comment>
<feature type="transmembrane region" description="Helical" evidence="7">
    <location>
        <begin position="133"/>
        <end position="151"/>
    </location>
</feature>
<dbReference type="RefSeq" id="WP_226808556.1">
    <property type="nucleotide sequence ID" value="NZ_JAJBNW010000078.1"/>
</dbReference>
<dbReference type="AlphaFoldDB" id="A0A9Q4FLT8"/>
<evidence type="ECO:0000313" key="9">
    <source>
        <dbReference type="EMBL" id="MCG4564954.1"/>
    </source>
</evidence>
<dbReference type="Gene3D" id="3.40.720.10">
    <property type="entry name" value="Alkaline Phosphatase, subunit A"/>
    <property type="match status" value="1"/>
</dbReference>
<dbReference type="InterPro" id="IPR050448">
    <property type="entry name" value="OpgB/LTA_synthase_biosynth"/>
</dbReference>
<protein>
    <submittedName>
        <fullName evidence="9">Sulfatase-like hydrolase/transferase</fullName>
    </submittedName>
</protein>
<dbReference type="Pfam" id="PF00884">
    <property type="entry name" value="Sulfatase"/>
    <property type="match status" value="1"/>
</dbReference>
<comment type="pathway">
    <text evidence="2">Cell wall biogenesis; lipoteichoic acid biosynthesis.</text>
</comment>
<dbReference type="SUPFAM" id="SSF53649">
    <property type="entry name" value="Alkaline phosphatase-like"/>
    <property type="match status" value="1"/>
</dbReference>
<keyword evidence="9" id="KW-0378">Hydrolase</keyword>
<feature type="transmembrane region" description="Helical" evidence="7">
    <location>
        <begin position="79"/>
        <end position="96"/>
    </location>
</feature>
<organism evidence="9 10">
    <name type="scientific">Anaerosalibacter bizertensis</name>
    <dbReference type="NCBI Taxonomy" id="932217"/>
    <lineage>
        <taxon>Bacteria</taxon>
        <taxon>Bacillati</taxon>
        <taxon>Bacillota</taxon>
        <taxon>Tissierellia</taxon>
        <taxon>Tissierellales</taxon>
        <taxon>Sporanaerobacteraceae</taxon>
        <taxon>Anaerosalibacter</taxon>
    </lineage>
</organism>
<evidence type="ECO:0000313" key="10">
    <source>
        <dbReference type="Proteomes" id="UP001108123"/>
    </source>
</evidence>
<dbReference type="PANTHER" id="PTHR47371">
    <property type="entry name" value="LIPOTEICHOIC ACID SYNTHASE"/>
    <property type="match status" value="1"/>
</dbReference>
<dbReference type="PANTHER" id="PTHR47371:SF3">
    <property type="entry name" value="PHOSPHOGLYCEROL TRANSFERASE I"/>
    <property type="match status" value="1"/>
</dbReference>
<dbReference type="Proteomes" id="UP001108123">
    <property type="component" value="Unassembled WGS sequence"/>
</dbReference>
<feature type="transmembrane region" description="Helical" evidence="7">
    <location>
        <begin position="55"/>
        <end position="74"/>
    </location>
</feature>
<keyword evidence="5 7" id="KW-1133">Transmembrane helix</keyword>
<evidence type="ECO:0000256" key="3">
    <source>
        <dbReference type="ARBA" id="ARBA00022475"/>
    </source>
</evidence>
<comment type="subcellular location">
    <subcellularLocation>
        <location evidence="1">Cell membrane</location>
        <topology evidence="1">Multi-pass membrane protein</topology>
    </subcellularLocation>
</comment>
<dbReference type="CDD" id="cd16015">
    <property type="entry name" value="LTA_synthase"/>
    <property type="match status" value="1"/>
</dbReference>
<name>A0A9Q4FLT8_9FIRM</name>
<evidence type="ECO:0000259" key="8">
    <source>
        <dbReference type="Pfam" id="PF00884"/>
    </source>
</evidence>
<evidence type="ECO:0000256" key="6">
    <source>
        <dbReference type="ARBA" id="ARBA00023136"/>
    </source>
</evidence>
<evidence type="ECO:0000256" key="2">
    <source>
        <dbReference type="ARBA" id="ARBA00004936"/>
    </source>
</evidence>
<reference evidence="9" key="1">
    <citation type="submission" date="2022-01" db="EMBL/GenBank/DDBJ databases">
        <title>Collection of gut derived symbiotic bacterial strains cultured from healthy donors.</title>
        <authorList>
            <person name="Lin H."/>
            <person name="Kohout C."/>
            <person name="Waligurski E."/>
            <person name="Pamer E.G."/>
        </authorList>
    </citation>
    <scope>NUCLEOTIDE SEQUENCE</scope>
    <source>
        <strain evidence="9">MSK.14.39</strain>
    </source>
</reference>
<evidence type="ECO:0000256" key="5">
    <source>
        <dbReference type="ARBA" id="ARBA00022989"/>
    </source>
</evidence>
<dbReference type="InterPro" id="IPR017850">
    <property type="entry name" value="Alkaline_phosphatase_core_sf"/>
</dbReference>
<dbReference type="GO" id="GO:0016787">
    <property type="term" value="F:hydrolase activity"/>
    <property type="evidence" value="ECO:0007669"/>
    <property type="project" value="UniProtKB-KW"/>
</dbReference>
<accession>A0A9Q4FLT8</accession>
<sequence>MEKTMNKIEKNNKHKTVLIIIFLLALSFLVMAITFGLSTATLNKSLYKSYLKSPLLMLMNYIPILLFMAFIYLISNKLWLSYSITSFLFVAMGIINKLKLTYRDDPFIFMDIKLFGESVEMTNRYDVSLSPKIIIMIIGLIIIGVVLKLFFNFKINSKKTRLRLILSMVIISVIVFHGFYFDPKVYAKIGDESQINKWIASQQFQSKGFVYPFIYSIQEAREKEPEGYNEGQAKNELFKYEYKNIPEDKKVNIISIMLEAYNDFSKFEDVELNTDIYENFHKIQEESLSGNLITNVFAGGTINTERAFLTGYYHHPKYKCKTNSFVWYLNEQGYKTEAMHPITGSFYDRRNGNEYLGFDNFDHYDNKYKEVQEDYLKDIDFFDFIIKGHENSVKKGIPYFNFTVTYQNHGPYSDEKIIEEEYLKRKENYNEADYNIINNYMSGINETDKALKKLFDHFRSSQEPTVVVIFGDHNPWLGKDNSVYNMLDINMDLGTTDGFKNYYETPYVIWGNEAAKETLDRDFIGEGKTISPNHLMPELFDYIGWEGNEYMQYLIDLKKILPINHELYFEENNQLTPVDNISSETKKLWEDFVKVEYYTKTNFFGK</sequence>
<dbReference type="EMBL" id="JAKNID010000016">
    <property type="protein sequence ID" value="MCG4564954.1"/>
    <property type="molecule type" value="Genomic_DNA"/>
</dbReference>
<evidence type="ECO:0000256" key="7">
    <source>
        <dbReference type="SAM" id="Phobius"/>
    </source>
</evidence>
<keyword evidence="4 7" id="KW-0812">Transmembrane</keyword>
<dbReference type="InterPro" id="IPR000917">
    <property type="entry name" value="Sulfatase_N"/>
</dbReference>
<feature type="domain" description="Sulfatase N-terminal" evidence="8">
    <location>
        <begin position="252"/>
        <end position="544"/>
    </location>
</feature>
<feature type="transmembrane region" description="Helical" evidence="7">
    <location>
        <begin position="16"/>
        <end position="35"/>
    </location>
</feature>